<dbReference type="EMBL" id="CAEQ01002656">
    <property type="protein sequence ID" value="CCD17282.1"/>
    <property type="molecule type" value="Genomic_DNA"/>
</dbReference>
<evidence type="ECO:0000313" key="2">
    <source>
        <dbReference type="Proteomes" id="UP000000702"/>
    </source>
</evidence>
<comment type="caution">
    <text evidence="1">The sequence shown here is derived from an EMBL/GenBank/DDBJ whole genome shotgun (WGS) entry which is preliminary data.</text>
</comment>
<protein>
    <submittedName>
        <fullName evidence="1">Uncharacterized protein</fullName>
    </submittedName>
</protein>
<reference evidence="2" key="1">
    <citation type="submission" date="2011-07" db="EMBL/GenBank/DDBJ databases">
        <title>Divergent evolution of antigenic variation in African trypanosomes.</title>
        <authorList>
            <person name="Jackson A.P."/>
            <person name="Berry A."/>
            <person name="Allison H.C."/>
            <person name="Burton P."/>
            <person name="Anderson J."/>
            <person name="Aslett M."/>
            <person name="Brown R."/>
            <person name="Corton N."/>
            <person name="Harris D."/>
            <person name="Hauser H."/>
            <person name="Gamble J."/>
            <person name="Gilderthorp R."/>
            <person name="McQuillan J."/>
            <person name="Quail M.A."/>
            <person name="Sanders M."/>
            <person name="Van Tonder A."/>
            <person name="Ginger M.L."/>
            <person name="Donelson J.E."/>
            <person name="Field M.C."/>
            <person name="Barry J.D."/>
            <person name="Berriman M."/>
            <person name="Hertz-Fowler C."/>
        </authorList>
    </citation>
    <scope>NUCLEOTIDE SEQUENCE [LARGE SCALE GENOMIC DNA]</scope>
    <source>
        <strain evidence="2">IL3000</strain>
    </source>
</reference>
<evidence type="ECO:0000313" key="1">
    <source>
        <dbReference type="EMBL" id="CCD17282.1"/>
    </source>
</evidence>
<dbReference type="AlphaFoldDB" id="F9WIY3"/>
<sequence>MALKTGTFVVHEAVLRRIWDLILRLTRSRVAISLQFVFSYCEAPRNKTASGAAGDENARPQNYPPWITDIVVVIQRQCRSETLEEIEESHRPRVYPSVHSPTMLDHLGKKPSLHRLREALLAHFHTSTSMFIEWSYGMLICGNGRIER</sequence>
<dbReference type="Proteomes" id="UP000000702">
    <property type="component" value="Unassembled WGS sequence"/>
</dbReference>
<accession>F9WIY3</accession>
<keyword evidence="2" id="KW-1185">Reference proteome</keyword>
<organism evidence="1 2">
    <name type="scientific">Trypanosoma congolense (strain IL3000)</name>
    <dbReference type="NCBI Taxonomy" id="1068625"/>
    <lineage>
        <taxon>Eukaryota</taxon>
        <taxon>Discoba</taxon>
        <taxon>Euglenozoa</taxon>
        <taxon>Kinetoplastea</taxon>
        <taxon>Metakinetoplastina</taxon>
        <taxon>Trypanosomatida</taxon>
        <taxon>Trypanosomatidae</taxon>
        <taxon>Trypanosoma</taxon>
        <taxon>Nannomonas</taxon>
    </lineage>
</organism>
<name>F9WIY3_TRYCI</name>
<gene>
    <name evidence="1" type="ORF">TCIL3000_0_21130</name>
</gene>
<reference evidence="1 2" key="2">
    <citation type="journal article" date="2012" name="Proc. Natl. Acad. Sci. U.S.A.">
        <title>Antigenic diversity is generated by distinct evolutionary mechanisms in African trypanosome species.</title>
        <authorList>
            <person name="Jackson A.P."/>
            <person name="Berry A."/>
            <person name="Aslett M."/>
            <person name="Allison H.C."/>
            <person name="Burton P."/>
            <person name="Vavrova-Anderson J."/>
            <person name="Brown R."/>
            <person name="Browne H."/>
            <person name="Corton N."/>
            <person name="Hauser H."/>
            <person name="Gamble J."/>
            <person name="Gilderthorp R."/>
            <person name="Marcello L."/>
            <person name="McQuillan J."/>
            <person name="Otto T.D."/>
            <person name="Quail M.A."/>
            <person name="Sanders M.J."/>
            <person name="van Tonder A."/>
            <person name="Ginger M.L."/>
            <person name="Field M.C."/>
            <person name="Barry J.D."/>
            <person name="Hertz-Fowler C."/>
            <person name="Berriman M."/>
        </authorList>
    </citation>
    <scope>NUCLEOTIDE SEQUENCE [LARGE SCALE GENOMIC DNA]</scope>
    <source>
        <strain evidence="1 2">IL3000</strain>
    </source>
</reference>
<dbReference type="OMA" id="IEESHRP"/>
<proteinExistence type="predicted"/>